<evidence type="ECO:0000313" key="3">
    <source>
        <dbReference type="EMBL" id="CAK7208851.1"/>
    </source>
</evidence>
<feature type="domain" description="FHA" evidence="2">
    <location>
        <begin position="44"/>
        <end position="105"/>
    </location>
</feature>
<protein>
    <recommendedName>
        <fullName evidence="2">FHA domain-containing protein</fullName>
    </recommendedName>
</protein>
<comment type="caution">
    <text evidence="3">The sequence shown here is derived from an EMBL/GenBank/DDBJ whole genome shotgun (WGS) entry which is preliminary data.</text>
</comment>
<dbReference type="InterPro" id="IPR000253">
    <property type="entry name" value="FHA_dom"/>
</dbReference>
<evidence type="ECO:0000256" key="1">
    <source>
        <dbReference type="SAM" id="MobiDB-lite"/>
    </source>
</evidence>
<dbReference type="EMBL" id="CAWUHC010000001">
    <property type="protein sequence ID" value="CAK7208851.1"/>
    <property type="molecule type" value="Genomic_DNA"/>
</dbReference>
<dbReference type="Proteomes" id="UP001642406">
    <property type="component" value="Unassembled WGS sequence"/>
</dbReference>
<dbReference type="SMART" id="SM00240">
    <property type="entry name" value="FHA"/>
    <property type="match status" value="1"/>
</dbReference>
<reference evidence="3 4" key="1">
    <citation type="submission" date="2024-01" db="EMBL/GenBank/DDBJ databases">
        <authorList>
            <person name="Allen C."/>
            <person name="Tagirdzhanova G."/>
        </authorList>
    </citation>
    <scope>NUCLEOTIDE SEQUENCE [LARGE SCALE GENOMIC DNA]</scope>
</reference>
<feature type="compositionally biased region" description="Basic and acidic residues" evidence="1">
    <location>
        <begin position="297"/>
        <end position="306"/>
    </location>
</feature>
<dbReference type="Pfam" id="PF00498">
    <property type="entry name" value="FHA"/>
    <property type="match status" value="1"/>
</dbReference>
<feature type="compositionally biased region" description="Acidic residues" evidence="1">
    <location>
        <begin position="254"/>
        <end position="296"/>
    </location>
</feature>
<accession>A0ABP0ANN0</accession>
<proteinExistence type="predicted"/>
<feature type="region of interest" description="Disordered" evidence="1">
    <location>
        <begin position="151"/>
        <end position="171"/>
    </location>
</feature>
<dbReference type="Gene3D" id="2.60.200.20">
    <property type="match status" value="1"/>
</dbReference>
<evidence type="ECO:0000259" key="2">
    <source>
        <dbReference type="PROSITE" id="PS50006"/>
    </source>
</evidence>
<keyword evidence="4" id="KW-1185">Reference proteome</keyword>
<organism evidence="3 4">
    <name type="scientific">Sporothrix bragantina</name>
    <dbReference type="NCBI Taxonomy" id="671064"/>
    <lineage>
        <taxon>Eukaryota</taxon>
        <taxon>Fungi</taxon>
        <taxon>Dikarya</taxon>
        <taxon>Ascomycota</taxon>
        <taxon>Pezizomycotina</taxon>
        <taxon>Sordariomycetes</taxon>
        <taxon>Sordariomycetidae</taxon>
        <taxon>Ophiostomatales</taxon>
        <taxon>Ophiostomataceae</taxon>
        <taxon>Sporothrix</taxon>
    </lineage>
</organism>
<feature type="compositionally biased region" description="Acidic residues" evidence="1">
    <location>
        <begin position="224"/>
        <end position="238"/>
    </location>
</feature>
<name>A0ABP0ANN0_9PEZI</name>
<gene>
    <name evidence="3" type="ORF">SBRCBS47491_000243</name>
</gene>
<dbReference type="PROSITE" id="PS50006">
    <property type="entry name" value="FHA_DOMAIN"/>
    <property type="match status" value="1"/>
</dbReference>
<feature type="region of interest" description="Disordered" evidence="1">
    <location>
        <begin position="209"/>
        <end position="323"/>
    </location>
</feature>
<sequence length="625" mass="66414">MSPERDDVANGYETITVSLTPTGPNTTDGKLVRRITLTSSNPKINVGRASKTVSKGLIPEADNAFFESPVVSRVHAEIAANFEDGTVSVTDLGSLHGTSINDSIIEKNVATPLEEDDKVSFGIHVSRGLDVFHPTACKVALSRTIARPAERARSYCAPDSEDSLSDGSDCDCSSVHEDDINCNADPTASIAQNIDNAANAFIAEAPELGDTTMGREADSSSDSSESESDFGEVESIEETEMHLAFDSNTGYLESSEDSSDYEEDDDIPEDEDEGDEEEDEEEEDEEEVEDGDAEGDFLERELKNYDARSVSLPPFQNPDIPSGGESLPVNGLWTPPSVSADDLATGAASMKDENVEAASGDFTCLGDSLIDPTPRTTTVKCDISSILNPSPPSSSPPKHVTANDGSLPEPVVCLDTQEVLDATASWGVLGIPALLSDPSVDDEPRMTSALANSQEGIFVSPTVADIASRMGSFEERAESAIQHSKASFMAQESPSPGLDEAAREDTLLDALLDDVLLDKVEKPASTRATMFSKLNMVKSNRKRKVEEMTVGTEVTPLSNEEINGFMASALFPPEEPAAKRQATPAAVAATRKTKGRMWAAAEKIGIAALGGAVVLGSLIYTAPSF</sequence>
<dbReference type="InterPro" id="IPR008984">
    <property type="entry name" value="SMAD_FHA_dom_sf"/>
</dbReference>
<dbReference type="SUPFAM" id="SSF49879">
    <property type="entry name" value="SMAD/FHA domain"/>
    <property type="match status" value="1"/>
</dbReference>
<dbReference type="CDD" id="cd00060">
    <property type="entry name" value="FHA"/>
    <property type="match status" value="1"/>
</dbReference>
<evidence type="ECO:0000313" key="4">
    <source>
        <dbReference type="Proteomes" id="UP001642406"/>
    </source>
</evidence>